<protein>
    <recommendedName>
        <fullName evidence="1">HipA-like kinase domain-containing protein</fullName>
    </recommendedName>
</protein>
<keyword evidence="3" id="KW-1185">Reference proteome</keyword>
<proteinExistence type="predicted"/>
<dbReference type="OrthoDB" id="9786330at2"/>
<accession>A0A344PL34</accession>
<organism evidence="2 3">
    <name type="scientific">Paracoccus suum</name>
    <dbReference type="NCBI Taxonomy" id="2259340"/>
    <lineage>
        <taxon>Bacteria</taxon>
        <taxon>Pseudomonadati</taxon>
        <taxon>Pseudomonadota</taxon>
        <taxon>Alphaproteobacteria</taxon>
        <taxon>Rhodobacterales</taxon>
        <taxon>Paracoccaceae</taxon>
        <taxon>Paracoccus</taxon>
    </lineage>
</organism>
<evidence type="ECO:0000259" key="1">
    <source>
        <dbReference type="Pfam" id="PF20613"/>
    </source>
</evidence>
<name>A0A344PL34_9RHOB</name>
<gene>
    <name evidence="2" type="ORF">DRW48_10625</name>
</gene>
<reference evidence="3" key="1">
    <citation type="submission" date="2018-07" db="EMBL/GenBank/DDBJ databases">
        <title>Genome sequencing of Paracoccus sp. SC2-6.</title>
        <authorList>
            <person name="Heo J."/>
            <person name="Kim S.-J."/>
            <person name="Kwon S.-W."/>
        </authorList>
    </citation>
    <scope>NUCLEOTIDE SEQUENCE [LARGE SCALE GENOMIC DNA]</scope>
    <source>
        <strain evidence="3">SC2-6</strain>
    </source>
</reference>
<dbReference type="KEGG" id="pars:DRW48_10625"/>
<evidence type="ECO:0000313" key="3">
    <source>
        <dbReference type="Proteomes" id="UP000252023"/>
    </source>
</evidence>
<feature type="domain" description="HipA-like kinase" evidence="1">
    <location>
        <begin position="7"/>
        <end position="86"/>
    </location>
</feature>
<dbReference type="EMBL" id="CP030918">
    <property type="protein sequence ID" value="AXC50089.1"/>
    <property type="molecule type" value="Genomic_DNA"/>
</dbReference>
<sequence>MRQGPQILFGSLSGGAGWFEWSDSMSVARDKLQLAAAIYLFDTIVQNWDRCAANPNLLVKGDQFLMIDHGEAFVAATGTDVERDYHKIPWHLGGVENHAGEYEMHPLWPKLRPKTHVNFAAAAGLWRALPDDTFALIADDVPGCWNKVAASRIAHYTAEAVANVDAIVANIEHNFDR</sequence>
<dbReference type="Proteomes" id="UP000252023">
    <property type="component" value="Chromosome"/>
</dbReference>
<dbReference type="Pfam" id="PF20613">
    <property type="entry name" value="HipA_2"/>
    <property type="match status" value="1"/>
</dbReference>
<dbReference type="AlphaFoldDB" id="A0A344PL34"/>
<evidence type="ECO:0000313" key="2">
    <source>
        <dbReference type="EMBL" id="AXC50089.1"/>
    </source>
</evidence>
<dbReference type="InterPro" id="IPR046748">
    <property type="entry name" value="HipA_2"/>
</dbReference>